<dbReference type="RefSeq" id="WP_114545512.1">
    <property type="nucleotide sequence ID" value="NZ_PPTT01000005.1"/>
</dbReference>
<feature type="domain" description="Alpha-L-glutamate ligase-related protein ATP-grasp" evidence="1">
    <location>
        <begin position="505"/>
        <end position="708"/>
    </location>
</feature>
<evidence type="ECO:0000313" key="5">
    <source>
        <dbReference type="Proteomes" id="UP000270112"/>
    </source>
</evidence>
<dbReference type="InterPro" id="IPR039523">
    <property type="entry name" value="RimK-rel_E_lig_ATP-grasp"/>
</dbReference>
<evidence type="ECO:0000259" key="1">
    <source>
        <dbReference type="Pfam" id="PF14397"/>
    </source>
</evidence>
<reference evidence="5" key="2">
    <citation type="submission" date="2018-05" db="EMBL/GenBank/DDBJ databases">
        <title>Genome Sequencing of selected type strains of the family Eggerthellaceae.</title>
        <authorList>
            <person name="Danylec N."/>
            <person name="Stoll D.A."/>
            <person name="Doetsch A."/>
            <person name="Huch M."/>
        </authorList>
    </citation>
    <scope>NUCLEOTIDE SEQUENCE [LARGE SCALE GENOMIC DNA]</scope>
    <source>
        <strain evidence="5">DSM 16107</strain>
    </source>
</reference>
<dbReference type="OrthoDB" id="2077809at2"/>
<proteinExistence type="predicted"/>
<dbReference type="AlphaFoldDB" id="A0A3N0IZP5"/>
<gene>
    <name evidence="2" type="ORF">C1876_04455</name>
    <name evidence="3" type="ORF">DMP09_04780</name>
</gene>
<protein>
    <recommendedName>
        <fullName evidence="1">Alpha-L-glutamate ligase-related protein ATP-grasp domain-containing protein</fullName>
    </recommendedName>
</protein>
<dbReference type="Proteomes" id="UP000270112">
    <property type="component" value="Unassembled WGS sequence"/>
</dbReference>
<reference evidence="3" key="3">
    <citation type="journal article" date="2019" name="Microbiol. Resour. Announc.">
        <title>Draft Genome Sequences of Type Strains of Gordonibacter faecihominis, Paraeggerthella hongkongensis, Parvibacter caecicola,Slackia equolifaciens, Slackia faecicanis, and Slackia isoflavoniconvertens.</title>
        <authorList>
            <person name="Danylec N."/>
            <person name="Stoll D.A."/>
            <person name="Dotsch A."/>
            <person name="Huch M."/>
        </authorList>
    </citation>
    <scope>NUCLEOTIDE SEQUENCE</scope>
    <source>
        <strain evidence="3">DSM 16107</strain>
    </source>
</reference>
<dbReference type="Proteomes" id="UP000253817">
    <property type="component" value="Unassembled WGS sequence"/>
</dbReference>
<dbReference type="EMBL" id="PPTT01000005">
    <property type="protein sequence ID" value="RDB70484.1"/>
    <property type="molecule type" value="Genomic_DNA"/>
</dbReference>
<dbReference type="SUPFAM" id="SSF56059">
    <property type="entry name" value="Glutathione synthetase ATP-binding domain-like"/>
    <property type="match status" value="1"/>
</dbReference>
<evidence type="ECO:0000313" key="3">
    <source>
        <dbReference type="EMBL" id="RNM42451.1"/>
    </source>
</evidence>
<sequence length="737" mass="86356">MNPIGRLKKERFIASWRKRGCSRRLANSWYKKVLVDEASVSAENRKDMEWAHERGFLYESIEKYDLKRNSDRVISDLDYLFLQPFNNSFSKWIGDLVTIEHILARYSMFLPRLYFNIIRREHENIFLPSDTLNRSVGEGYDAFVELLEKRGKLVVRPTAPSRRRCSYLVEHVGGDQFALKSDPIGSEWFRIFGYHYDRMALLSAEDESPLYTKSDLHELFSKFEYGHVICDYFEQASGFSGVVKLYVANERLAKTEILDAYVLDRGQDSGLVYAPISAEGVCDGRSVPHWSDMVEAVKGMASYISEIEFFTVYLIPTKDSFVVYSFSANPTLPLVEHSQELNEYLMNRAKKKHELFEVDASYDWHTIKTRHENRLIRKLCRSGVRPYMQKLWFDAVKSDFHNTKSTTLRQKLWCWRRGFQSFRIEQYHLTEETYRTYISDYQYHWLNRINNRFQIWVNDKTTTRYVLEPYKHLLAEYYYIIIKMEGETCLKTLQDAPDGMGATFADLFSLLQAKGLLALKPSSGTHGDGFYRLEYAGCRYLVNGEEKSEADIEEMIRGFNSYYIVTEYLFLHEELRRIYPHSVNTIRVAVVNQSGFEPKIMQTYMRIGSSSTGFTDNVGYGGICAKVDIDTGEYYCPERIVDHVFVPCPVHPDTGVRIKGIVPNWSYMCEEVKSVCSFMPELEYLGFDIAITDDGFKILEINIHQDLHKVYEHSDEFREYFRDKMRLKAEAYHLDTW</sequence>
<name>A0A3N0IZP5_9ACTN</name>
<evidence type="ECO:0000313" key="2">
    <source>
        <dbReference type="EMBL" id="RDB70484.1"/>
    </source>
</evidence>
<organism evidence="3 5">
    <name type="scientific">Eggerthella sinensis</name>
    <dbReference type="NCBI Taxonomy" id="242230"/>
    <lineage>
        <taxon>Bacteria</taxon>
        <taxon>Bacillati</taxon>
        <taxon>Actinomycetota</taxon>
        <taxon>Coriobacteriia</taxon>
        <taxon>Eggerthellales</taxon>
        <taxon>Eggerthellaceae</taxon>
        <taxon>Eggerthella</taxon>
    </lineage>
</organism>
<keyword evidence="4" id="KW-1185">Reference proteome</keyword>
<reference evidence="2 4" key="1">
    <citation type="journal article" date="2018" name="Elife">
        <title>Discovery and characterization of a prevalent human gut bacterial enzyme sufficient for the inactivation of a family of plant toxins.</title>
        <authorList>
            <person name="Koppel N."/>
            <person name="Bisanz J.E."/>
            <person name="Pandelia M.E."/>
            <person name="Turnbaugh P.J."/>
            <person name="Balskus E.P."/>
        </authorList>
    </citation>
    <scope>NUCLEOTIDE SEQUENCE [LARGE SCALE GENOMIC DNA]</scope>
    <source>
        <strain evidence="2 4">DSM 16107</strain>
    </source>
</reference>
<dbReference type="EMBL" id="QICC01000012">
    <property type="protein sequence ID" value="RNM42451.1"/>
    <property type="molecule type" value="Genomic_DNA"/>
</dbReference>
<comment type="caution">
    <text evidence="3">The sequence shown here is derived from an EMBL/GenBank/DDBJ whole genome shotgun (WGS) entry which is preliminary data.</text>
</comment>
<evidence type="ECO:0000313" key="4">
    <source>
        <dbReference type="Proteomes" id="UP000253817"/>
    </source>
</evidence>
<dbReference type="Pfam" id="PF14397">
    <property type="entry name" value="ATPgrasp_ST"/>
    <property type="match status" value="1"/>
</dbReference>
<accession>A0A3N0IZP5</accession>